<gene>
    <name evidence="1" type="ORF">J2X26_003281</name>
</gene>
<keyword evidence="2" id="KW-1185">Reference proteome</keyword>
<comment type="caution">
    <text evidence="1">The sequence shown here is derived from an EMBL/GenBank/DDBJ whole genome shotgun (WGS) entry which is preliminary data.</text>
</comment>
<proteinExistence type="predicted"/>
<reference evidence="1 2" key="1">
    <citation type="submission" date="2023-07" db="EMBL/GenBank/DDBJ databases">
        <title>Sorghum-associated microbial communities from plants grown in Nebraska, USA.</title>
        <authorList>
            <person name="Schachtman D."/>
        </authorList>
    </citation>
    <scope>NUCLEOTIDE SEQUENCE [LARGE SCALE GENOMIC DNA]</scope>
    <source>
        <strain evidence="1 2">BE332</strain>
    </source>
</reference>
<name>A0ABU0EI44_9CELL</name>
<dbReference type="RefSeq" id="WP_307493774.1">
    <property type="nucleotide sequence ID" value="NZ_JAUSVB010000005.1"/>
</dbReference>
<organism evidence="1 2">
    <name type="scientific">Cellulomonas humilata</name>
    <dbReference type="NCBI Taxonomy" id="144055"/>
    <lineage>
        <taxon>Bacteria</taxon>
        <taxon>Bacillati</taxon>
        <taxon>Actinomycetota</taxon>
        <taxon>Actinomycetes</taxon>
        <taxon>Micrococcales</taxon>
        <taxon>Cellulomonadaceae</taxon>
        <taxon>Cellulomonas</taxon>
    </lineage>
</organism>
<evidence type="ECO:0000313" key="2">
    <source>
        <dbReference type="Proteomes" id="UP001239626"/>
    </source>
</evidence>
<protein>
    <submittedName>
        <fullName evidence="1">Uncharacterized protein</fullName>
    </submittedName>
</protein>
<dbReference type="Proteomes" id="UP001239626">
    <property type="component" value="Unassembled WGS sequence"/>
</dbReference>
<dbReference type="EMBL" id="JAUSVB010000005">
    <property type="protein sequence ID" value="MDQ0374951.1"/>
    <property type="molecule type" value="Genomic_DNA"/>
</dbReference>
<accession>A0ABU0EI44</accession>
<evidence type="ECO:0000313" key="1">
    <source>
        <dbReference type="EMBL" id="MDQ0374951.1"/>
    </source>
</evidence>
<sequence>MLAEDGNAPMGDVIRPEVAAAAAFAPMKAEEEWSDDEMARFGEPLHAITPPVNSAERQLLLGLLDRPYDDDVYGAVHTVTYLIESNEDDLGWQLDLVVDDRPWFASLLQHWRNTAIDFGFLGKPRPYELP</sequence>